<keyword evidence="4" id="KW-0645">Protease</keyword>
<name>A0ABP9QY63_9PSEU</name>
<keyword evidence="4" id="KW-0482">Metalloprotease</keyword>
<keyword evidence="2" id="KW-0472">Membrane</keyword>
<evidence type="ECO:0000313" key="4">
    <source>
        <dbReference type="EMBL" id="GAA5169086.1"/>
    </source>
</evidence>
<feature type="transmembrane region" description="Helical" evidence="2">
    <location>
        <begin position="239"/>
        <end position="260"/>
    </location>
</feature>
<proteinExistence type="predicted"/>
<keyword evidence="2" id="KW-0812">Transmembrane</keyword>
<dbReference type="RefSeq" id="WP_345703307.1">
    <property type="nucleotide sequence ID" value="NZ_BAABJP010000043.1"/>
</dbReference>
<keyword evidence="4" id="KW-0378">Hydrolase</keyword>
<feature type="region of interest" description="Disordered" evidence="1">
    <location>
        <begin position="1"/>
        <end position="21"/>
    </location>
</feature>
<feature type="domain" description="CAAX prenyl protease 2/Lysostaphin resistance protein A-like" evidence="3">
    <location>
        <begin position="160"/>
        <end position="251"/>
    </location>
</feature>
<sequence>MTGRLRQWFNPSSPARPEPTAEERRLGIVEVWLVFGITLGMSALRSALSLVQSALRPGPLSDQSVALNAPAAVNQYIDMALQLTYALQLFGWGALGWYLLVRAGFTLRDIGLDLGQPARDALRAVGLAALIGIPGLALYLVSRHLGVNLTVRPSTLTETWWRTPVLVISAIGNAWAEEVLLTGYLVHRLRRLGWSENASAGVSALVRGCYHLYQGVGGAVGNLVMGLVFARFWQRTGRLWALVMAHALLDIVAFVGYSLLAGHVSWLP</sequence>
<keyword evidence="2" id="KW-1133">Transmembrane helix</keyword>
<keyword evidence="5" id="KW-1185">Reference proteome</keyword>
<comment type="caution">
    <text evidence="4">The sequence shown here is derived from an EMBL/GenBank/DDBJ whole genome shotgun (WGS) entry which is preliminary data.</text>
</comment>
<dbReference type="Pfam" id="PF02517">
    <property type="entry name" value="Rce1-like"/>
    <property type="match status" value="1"/>
</dbReference>
<dbReference type="EMBL" id="BAABJP010000043">
    <property type="protein sequence ID" value="GAA5169086.1"/>
    <property type="molecule type" value="Genomic_DNA"/>
</dbReference>
<reference evidence="5" key="1">
    <citation type="journal article" date="2019" name="Int. J. Syst. Evol. Microbiol.">
        <title>The Global Catalogue of Microorganisms (GCM) 10K type strain sequencing project: providing services to taxonomists for standard genome sequencing and annotation.</title>
        <authorList>
            <consortium name="The Broad Institute Genomics Platform"/>
            <consortium name="The Broad Institute Genome Sequencing Center for Infectious Disease"/>
            <person name="Wu L."/>
            <person name="Ma J."/>
        </authorList>
    </citation>
    <scope>NUCLEOTIDE SEQUENCE [LARGE SCALE GENOMIC DNA]</scope>
    <source>
        <strain evidence="5">JCM 18303</strain>
    </source>
</reference>
<dbReference type="Proteomes" id="UP001428817">
    <property type="component" value="Unassembled WGS sequence"/>
</dbReference>
<accession>A0ABP9QY63</accession>
<organism evidence="4 5">
    <name type="scientific">Pseudonocardia eucalypti</name>
    <dbReference type="NCBI Taxonomy" id="648755"/>
    <lineage>
        <taxon>Bacteria</taxon>
        <taxon>Bacillati</taxon>
        <taxon>Actinomycetota</taxon>
        <taxon>Actinomycetes</taxon>
        <taxon>Pseudonocardiales</taxon>
        <taxon>Pseudonocardiaceae</taxon>
        <taxon>Pseudonocardia</taxon>
    </lineage>
</organism>
<evidence type="ECO:0000259" key="3">
    <source>
        <dbReference type="Pfam" id="PF02517"/>
    </source>
</evidence>
<gene>
    <name evidence="4" type="ORF">GCM10023321_64090</name>
</gene>
<evidence type="ECO:0000256" key="2">
    <source>
        <dbReference type="SAM" id="Phobius"/>
    </source>
</evidence>
<dbReference type="GO" id="GO:0008237">
    <property type="term" value="F:metallopeptidase activity"/>
    <property type="evidence" value="ECO:0007669"/>
    <property type="project" value="UniProtKB-KW"/>
</dbReference>
<protein>
    <submittedName>
        <fullName evidence="4">CPBP family intramembrane metalloprotease</fullName>
    </submittedName>
</protein>
<dbReference type="InterPro" id="IPR003675">
    <property type="entry name" value="Rce1/LyrA-like_dom"/>
</dbReference>
<feature type="transmembrane region" description="Helical" evidence="2">
    <location>
        <begin position="83"/>
        <end position="101"/>
    </location>
</feature>
<evidence type="ECO:0000256" key="1">
    <source>
        <dbReference type="SAM" id="MobiDB-lite"/>
    </source>
</evidence>
<evidence type="ECO:0000313" key="5">
    <source>
        <dbReference type="Proteomes" id="UP001428817"/>
    </source>
</evidence>
<feature type="transmembrane region" description="Helical" evidence="2">
    <location>
        <begin position="121"/>
        <end position="141"/>
    </location>
</feature>
<feature type="transmembrane region" description="Helical" evidence="2">
    <location>
        <begin position="26"/>
        <end position="48"/>
    </location>
</feature>